<dbReference type="GO" id="GO:0016491">
    <property type="term" value="F:oxidoreductase activity"/>
    <property type="evidence" value="ECO:0007669"/>
    <property type="project" value="InterPro"/>
</dbReference>
<dbReference type="InterPro" id="IPR000866">
    <property type="entry name" value="AhpC/TSA"/>
</dbReference>
<dbReference type="GO" id="GO:0016853">
    <property type="term" value="F:isomerase activity"/>
    <property type="evidence" value="ECO:0007669"/>
    <property type="project" value="UniProtKB-KW"/>
</dbReference>
<dbReference type="Pfam" id="PF00578">
    <property type="entry name" value="AhpC-TSA"/>
    <property type="match status" value="1"/>
</dbReference>
<comment type="caution">
    <text evidence="3">The sequence shown here is derived from an EMBL/GenBank/DDBJ whole genome shotgun (WGS) entry which is preliminary data.</text>
</comment>
<dbReference type="AlphaFoldDB" id="A0A562LMY5"/>
<gene>
    <name evidence="3" type="ORF">IP98_02713</name>
</gene>
<keyword evidence="4" id="KW-1185">Reference proteome</keyword>
<dbReference type="PANTHER" id="PTHR42852:SF13">
    <property type="entry name" value="PROTEIN DIPZ"/>
    <property type="match status" value="1"/>
</dbReference>
<evidence type="ECO:0000313" key="4">
    <source>
        <dbReference type="Proteomes" id="UP000319848"/>
    </source>
</evidence>
<dbReference type="STRING" id="1341154.FCR2A7T_05870"/>
<evidence type="ECO:0000313" key="3">
    <source>
        <dbReference type="EMBL" id="TWI08999.1"/>
    </source>
</evidence>
<dbReference type="SUPFAM" id="SSF52833">
    <property type="entry name" value="Thioredoxin-like"/>
    <property type="match status" value="1"/>
</dbReference>
<dbReference type="Gene3D" id="3.40.30.10">
    <property type="entry name" value="Glutaredoxin"/>
    <property type="match status" value="1"/>
</dbReference>
<protein>
    <submittedName>
        <fullName evidence="3">Thiol-disulfide isomerase/thioredoxin</fullName>
    </submittedName>
</protein>
<evidence type="ECO:0000256" key="1">
    <source>
        <dbReference type="ARBA" id="ARBA00023284"/>
    </source>
</evidence>
<evidence type="ECO:0000259" key="2">
    <source>
        <dbReference type="PROSITE" id="PS51352"/>
    </source>
</evidence>
<dbReference type="GO" id="GO:0016209">
    <property type="term" value="F:antioxidant activity"/>
    <property type="evidence" value="ECO:0007669"/>
    <property type="project" value="InterPro"/>
</dbReference>
<keyword evidence="3" id="KW-0413">Isomerase</keyword>
<dbReference type="PANTHER" id="PTHR42852">
    <property type="entry name" value="THIOL:DISULFIDE INTERCHANGE PROTEIN DSBE"/>
    <property type="match status" value="1"/>
</dbReference>
<feature type="domain" description="Thioredoxin" evidence="2">
    <location>
        <begin position="26"/>
        <end position="168"/>
    </location>
</feature>
<dbReference type="InterPro" id="IPR013766">
    <property type="entry name" value="Thioredoxin_domain"/>
</dbReference>
<dbReference type="PROSITE" id="PS51352">
    <property type="entry name" value="THIOREDOXIN_2"/>
    <property type="match status" value="1"/>
</dbReference>
<dbReference type="PROSITE" id="PS00194">
    <property type="entry name" value="THIOREDOXIN_1"/>
    <property type="match status" value="1"/>
</dbReference>
<dbReference type="InterPro" id="IPR050553">
    <property type="entry name" value="Thioredoxin_ResA/DsbE_sf"/>
</dbReference>
<name>A0A562LMY5_9FLAO</name>
<reference evidence="3 4" key="1">
    <citation type="journal article" date="2015" name="Stand. Genomic Sci.">
        <title>Genomic Encyclopedia of Bacterial and Archaeal Type Strains, Phase III: the genomes of soil and plant-associated and newly described type strains.</title>
        <authorList>
            <person name="Whitman W.B."/>
            <person name="Woyke T."/>
            <person name="Klenk H.P."/>
            <person name="Zhou Y."/>
            <person name="Lilburn T.G."/>
            <person name="Beck B.J."/>
            <person name="De Vos P."/>
            <person name="Vandamme P."/>
            <person name="Eisen J.A."/>
            <person name="Garrity G."/>
            <person name="Hugenholtz P."/>
            <person name="Kyrpides N.C."/>
        </authorList>
    </citation>
    <scope>NUCLEOTIDE SEQUENCE [LARGE SCALE GENOMIC DNA]</scope>
    <source>
        <strain evidence="3 4">CGMCC 1.7270</strain>
    </source>
</reference>
<keyword evidence="1" id="KW-0676">Redox-active center</keyword>
<dbReference type="CDD" id="cd02966">
    <property type="entry name" value="TlpA_like_family"/>
    <property type="match status" value="1"/>
</dbReference>
<dbReference type="EMBL" id="VLKQ01000014">
    <property type="protein sequence ID" value="TWI08999.1"/>
    <property type="molecule type" value="Genomic_DNA"/>
</dbReference>
<sequence>MIMTKQFILGFFILLFVRVAAQDDIVKVGQQFPSFDVLSQNGQTISSKSLNGKVVLINFFATWCGPCLAELPVLEEKVWNKYKSNPNFYLLVIGRDHTESEILAFKTKRKFDLPMYPDKSKLIYSLFATKYIPRNYLVDKTGKVVYSSMGYTSDEFEKMLTVLDELLK</sequence>
<dbReference type="InterPro" id="IPR036249">
    <property type="entry name" value="Thioredoxin-like_sf"/>
</dbReference>
<dbReference type="InterPro" id="IPR017937">
    <property type="entry name" value="Thioredoxin_CS"/>
</dbReference>
<dbReference type="Proteomes" id="UP000319848">
    <property type="component" value="Unassembled WGS sequence"/>
</dbReference>
<proteinExistence type="predicted"/>
<organism evidence="3 4">
    <name type="scientific">Flavobacterium cauense R2A-7</name>
    <dbReference type="NCBI Taxonomy" id="1341154"/>
    <lineage>
        <taxon>Bacteria</taxon>
        <taxon>Pseudomonadati</taxon>
        <taxon>Bacteroidota</taxon>
        <taxon>Flavobacteriia</taxon>
        <taxon>Flavobacteriales</taxon>
        <taxon>Flavobacteriaceae</taxon>
        <taxon>Flavobacterium</taxon>
    </lineage>
</organism>
<accession>A0A562LMY5</accession>